<proteinExistence type="predicted"/>
<dbReference type="STRING" id="1093900.A0A507AR64"/>
<dbReference type="RefSeq" id="XP_030989100.1">
    <property type="nucleotide sequence ID" value="XM_031136134.1"/>
</dbReference>
<evidence type="ECO:0000256" key="1">
    <source>
        <dbReference type="SAM" id="MobiDB-lite"/>
    </source>
</evidence>
<dbReference type="PANTHER" id="PTHR42103:SF2">
    <property type="entry name" value="AB HYDROLASE-1 DOMAIN-CONTAINING PROTEIN"/>
    <property type="match status" value="1"/>
</dbReference>
<dbReference type="AlphaFoldDB" id="A0A507AR64"/>
<feature type="region of interest" description="Disordered" evidence="1">
    <location>
        <begin position="703"/>
        <end position="733"/>
    </location>
</feature>
<dbReference type="GeneID" id="41969439"/>
<gene>
    <name evidence="2" type="ORF">E0L32_001992</name>
</gene>
<sequence>MTPPPPDVIEAFGLNGSPEPMPGGRGLCYIVDQVVFKPSDDDVEAQWISKLVADLHISSQTLYRLAAPISTVSRPGTFLFKGWTASAFMPGSASPRGRFADIFGASRAFHADLAVLVLSKPDEIGRQSNRWTKAESVVWDGVDVDEIEGLHKATLAQFQPLLDKLCQVWRPLPDDIPCQLIHGDLTGNLLFEENMPPVILDHTFYWRPAEYANAIVVADGLAWAGEDRGLVDLYKANDNSIQLLVRAMYWRCLTYAIDTDVEWIRKALPNADYPKAVEVEVSAASARTTRHLDEANVASSLTRLISMTAATKLHAESLSHVPWKMLPSTPTLSFTIPSLHDGITLDCRVFHPRSLTISGSSSSSSSRSPGSWRKNVAIVAHPYAPLGGSQDDPVVDLVAGTLLKTGFVVGTFNFRGARGSAGRTSWTAKAERADYASFAGFLFHYAHFLDPFPRDLTHDRPTSPTGPPPSPAAIPTTPTIPQTSKEPPVLLFAGYSYGAMVTSQLPALHPILEPFAGPLTGTPAAEIRLRAQHLAESQNAAIHAAVRAARSRSHASRNSLGVRVGGDEDLLHVRKSHDGGGGRRSFSLEDAEDRIRKGVAELVARTRPKHGHHARSLSWRSRHRHGGSAGDSSSKASSASVEDIPEEAAGEGSEAKDSEHHLPAIPDLYAPRVAYLMVSPPVGMMTNLATMSFSLPFLRSHSHHKDRRAPGHEGHDSDKSLSDPDTDVDPDRKLVRNPSMVIYGDADKFLTAKKMRAWCKQLSEAEKGRSQFRSHEVSTAGHFWTEGKTLYVLRDAVDAFAKELLQGEKQ</sequence>
<feature type="compositionally biased region" description="Basic and acidic residues" evidence="1">
    <location>
        <begin position="708"/>
        <end position="722"/>
    </location>
</feature>
<comment type="caution">
    <text evidence="2">The sequence shown here is derived from an EMBL/GenBank/DDBJ whole genome shotgun (WGS) entry which is preliminary data.</text>
</comment>
<dbReference type="InParanoid" id="A0A507AR64"/>
<dbReference type="Gene3D" id="3.40.50.1820">
    <property type="entry name" value="alpha/beta hydrolase"/>
    <property type="match status" value="2"/>
</dbReference>
<dbReference type="OrthoDB" id="4187105at2759"/>
<protein>
    <submittedName>
        <fullName evidence="2">Uncharacterized protein</fullName>
    </submittedName>
</protein>
<dbReference type="SUPFAM" id="SSF53474">
    <property type="entry name" value="alpha/beta-Hydrolases"/>
    <property type="match status" value="1"/>
</dbReference>
<name>A0A507AR64_9PEZI</name>
<keyword evidence="3" id="KW-1185">Reference proteome</keyword>
<feature type="compositionally biased region" description="Basic residues" evidence="1">
    <location>
        <begin position="606"/>
        <end position="626"/>
    </location>
</feature>
<evidence type="ECO:0000313" key="2">
    <source>
        <dbReference type="EMBL" id="TPX07389.1"/>
    </source>
</evidence>
<dbReference type="Proteomes" id="UP000319257">
    <property type="component" value="Unassembled WGS sequence"/>
</dbReference>
<dbReference type="InterPro" id="IPR029058">
    <property type="entry name" value="AB_hydrolase_fold"/>
</dbReference>
<organism evidence="2 3">
    <name type="scientific">Thyridium curvatum</name>
    <dbReference type="NCBI Taxonomy" id="1093900"/>
    <lineage>
        <taxon>Eukaryota</taxon>
        <taxon>Fungi</taxon>
        <taxon>Dikarya</taxon>
        <taxon>Ascomycota</taxon>
        <taxon>Pezizomycotina</taxon>
        <taxon>Sordariomycetes</taxon>
        <taxon>Sordariomycetidae</taxon>
        <taxon>Thyridiales</taxon>
        <taxon>Thyridiaceae</taxon>
        <taxon>Thyridium</taxon>
    </lineage>
</organism>
<feature type="compositionally biased region" description="Low complexity" evidence="1">
    <location>
        <begin position="630"/>
        <end position="640"/>
    </location>
</feature>
<feature type="region of interest" description="Disordered" evidence="1">
    <location>
        <begin position="601"/>
        <end position="661"/>
    </location>
</feature>
<feature type="region of interest" description="Disordered" evidence="1">
    <location>
        <begin position="456"/>
        <end position="485"/>
    </location>
</feature>
<accession>A0A507AR64</accession>
<dbReference type="PANTHER" id="PTHR42103">
    <property type="entry name" value="ALPHA/BETA-HYDROLASES SUPERFAMILY PROTEIN"/>
    <property type="match status" value="1"/>
</dbReference>
<evidence type="ECO:0000313" key="3">
    <source>
        <dbReference type="Proteomes" id="UP000319257"/>
    </source>
</evidence>
<reference evidence="2 3" key="1">
    <citation type="submission" date="2019-06" db="EMBL/GenBank/DDBJ databases">
        <title>Draft genome sequence of the filamentous fungus Phialemoniopsis curvata isolated from diesel fuel.</title>
        <authorList>
            <person name="Varaljay V.A."/>
            <person name="Lyon W.J."/>
            <person name="Crouch A.L."/>
            <person name="Drake C.E."/>
            <person name="Hollomon J.M."/>
            <person name="Nadeau L.J."/>
            <person name="Nunn H.S."/>
            <person name="Stevenson B.S."/>
            <person name="Bojanowski C.L."/>
            <person name="Crookes-Goodson W.J."/>
        </authorList>
    </citation>
    <scope>NUCLEOTIDE SEQUENCE [LARGE SCALE GENOMIC DNA]</scope>
    <source>
        <strain evidence="2 3">D216</strain>
    </source>
</reference>
<dbReference type="EMBL" id="SKBQ01000008">
    <property type="protein sequence ID" value="TPX07389.1"/>
    <property type="molecule type" value="Genomic_DNA"/>
</dbReference>